<evidence type="ECO:0000256" key="4">
    <source>
        <dbReference type="ARBA" id="ARBA00022561"/>
    </source>
</evidence>
<dbReference type="RefSeq" id="YP_009162606.1">
    <property type="nucleotide sequence ID" value="NC_027708.1"/>
</dbReference>
<dbReference type="Pfam" id="PF00608">
    <property type="entry name" value="Adeno_shaft"/>
    <property type="match status" value="8"/>
</dbReference>
<reference evidence="13 14" key="1">
    <citation type="journal article" date="2015" name="Virology">
        <title>Characterization of a novel adenovirus isolated from a skunk.</title>
        <authorList>
            <person name="Kozak R.A."/>
            <person name="Ackford J.G."/>
            <person name="Slaine P."/>
            <person name="Li A."/>
            <person name="Carman S."/>
            <person name="Campbell D."/>
            <person name="Welch M.K."/>
            <person name="Kropinski A.M."/>
            <person name="Nagy E."/>
        </authorList>
    </citation>
    <scope>NUCLEOTIDE SEQUENCE [LARGE SCALE GENOMIC DNA]</scope>
    <source>
        <strain evidence="13">SkAdV-PB1</strain>
    </source>
</reference>
<keyword evidence="5" id="KW-1048">Host nucleus</keyword>
<keyword evidence="7" id="KW-1161">Viral attachment to host cell</keyword>
<evidence type="ECO:0000256" key="10">
    <source>
        <dbReference type="ARBA" id="ARBA00023165"/>
    </source>
</evidence>
<dbReference type="Gene3D" id="6.20.10.20">
    <property type="match status" value="5"/>
</dbReference>
<dbReference type="InterPro" id="IPR009013">
    <property type="entry name" value="Attachment_protein_shaft_sf"/>
</dbReference>
<keyword evidence="6" id="KW-0945">Host-virus interaction</keyword>
<dbReference type="GO" id="GO:0098671">
    <property type="term" value="P:adhesion receptor-mediated virion attachment to host cell"/>
    <property type="evidence" value="ECO:0007669"/>
    <property type="project" value="UniProtKB-KW"/>
</dbReference>
<evidence type="ECO:0000256" key="5">
    <source>
        <dbReference type="ARBA" id="ARBA00022562"/>
    </source>
</evidence>
<dbReference type="Proteomes" id="UP000162613">
    <property type="component" value="Segment"/>
</dbReference>
<dbReference type="PRINTS" id="PR00307">
    <property type="entry name" value="ADENOVSFIBRE"/>
</dbReference>
<dbReference type="SMR" id="A0A0K0MGD1"/>
<dbReference type="GeneID" id="25396040"/>
<comment type="similarity">
    <text evidence="3">Belongs to the adenoviridae fiber family.</text>
</comment>
<evidence type="ECO:0000256" key="8">
    <source>
        <dbReference type="ARBA" id="ARBA00022844"/>
    </source>
</evidence>
<keyword evidence="11" id="KW-1160">Virus entry into host cell</keyword>
<dbReference type="InterPro" id="IPR000939">
    <property type="entry name" value="Adenobir_fibre_prot_rpt/shaft"/>
</dbReference>
<dbReference type="GO" id="GO:0042025">
    <property type="term" value="C:host cell nucleus"/>
    <property type="evidence" value="ECO:0007669"/>
    <property type="project" value="UniProtKB-SubCell"/>
</dbReference>
<evidence type="ECO:0000259" key="12">
    <source>
        <dbReference type="Pfam" id="PF00541"/>
    </source>
</evidence>
<keyword evidence="14" id="KW-1185">Reference proteome</keyword>
<name>A0A0K0MGD1_9ADEN</name>
<evidence type="ECO:0000313" key="14">
    <source>
        <dbReference type="Proteomes" id="UP000162613"/>
    </source>
</evidence>
<organism evidence="13 14">
    <name type="scientific">Skunk adenovirus 1</name>
    <dbReference type="NCBI Taxonomy" id="2698728"/>
    <lineage>
        <taxon>Viruses</taxon>
        <taxon>Varidnaviria</taxon>
        <taxon>Bamfordvirae</taxon>
        <taxon>Preplasmiviricota</taxon>
        <taxon>Polisuviricotina</taxon>
        <taxon>Pharingeaviricetes</taxon>
        <taxon>Rowavirales</taxon>
        <taxon>Adenoviridae</taxon>
        <taxon>Mastadenovirus</taxon>
        <taxon>Mastadenovirus trianonense</taxon>
        <taxon>Skunk mastadenovirus A</taxon>
    </lineage>
</organism>
<evidence type="ECO:0000256" key="2">
    <source>
        <dbReference type="ARBA" id="ARBA00004328"/>
    </source>
</evidence>
<accession>A0A0K0MGD1</accession>
<dbReference type="Pfam" id="PF00541">
    <property type="entry name" value="Adeno_knob"/>
    <property type="match status" value="1"/>
</dbReference>
<dbReference type="Gene3D" id="2.10.25.20">
    <property type="entry name" value="reovirus attachment protein sigma1, domain 1"/>
    <property type="match status" value="2"/>
</dbReference>
<proteinExistence type="inferred from homology"/>
<dbReference type="InterPro" id="IPR000931">
    <property type="entry name" value="Adeno_fibre"/>
</dbReference>
<feature type="domain" description="Adenoviral fibre protein knob" evidence="12">
    <location>
        <begin position="420"/>
        <end position="605"/>
    </location>
</feature>
<dbReference type="SUPFAM" id="SSF49835">
    <property type="entry name" value="Virus attachment protein globular domain"/>
    <property type="match status" value="1"/>
</dbReference>
<keyword evidence="8" id="KW-0946">Virion</keyword>
<evidence type="ECO:0000256" key="6">
    <source>
        <dbReference type="ARBA" id="ARBA00022581"/>
    </source>
</evidence>
<dbReference type="InterPro" id="IPR000978">
    <property type="entry name" value="Adeno_fibre_knob"/>
</dbReference>
<dbReference type="OrthoDB" id="14820at10239"/>
<keyword evidence="9" id="KW-0426">Late protein</keyword>
<protein>
    <submittedName>
        <fullName evidence="13">Fibre</fullName>
    </submittedName>
</protein>
<evidence type="ECO:0000313" key="13">
    <source>
        <dbReference type="EMBL" id="AKC34860.1"/>
    </source>
</evidence>
<evidence type="ECO:0000256" key="7">
    <source>
        <dbReference type="ARBA" id="ARBA00022804"/>
    </source>
</evidence>
<evidence type="ECO:0000256" key="3">
    <source>
        <dbReference type="ARBA" id="ARBA00006685"/>
    </source>
</evidence>
<comment type="subcellular location">
    <subcellularLocation>
        <location evidence="1">Host nucleus</location>
    </subcellularLocation>
    <subcellularLocation>
        <location evidence="2">Virion</location>
    </subcellularLocation>
</comment>
<dbReference type="GO" id="GO:0007155">
    <property type="term" value="P:cell adhesion"/>
    <property type="evidence" value="ECO:0007669"/>
    <property type="project" value="InterPro"/>
</dbReference>
<dbReference type="KEGG" id="vg:25396040"/>
<keyword evidence="4" id="KW-0167">Capsid protein</keyword>
<sequence length="606" mass="64602">MKRARPLPADYDPVYPYWTTTPSTQPPYFNEKRGLTQAPPGTLAVKATYPLSFNNLGQLKLNIGAGLALNGGNLIVHTGEGIIVNDKGQLTAASDNNILTFAEPLKKTDDTVSLTLGAGLKTNNGALEVEFPPLPPIPPVLSFSYPLEVLNNTVSLKIGSGLAITNNTLNTVPNTVLAPLEKTDQGIKLKIGTGLTLVDNALAVQFPTPPAPPAPISFQTPLTQNNNSVSLNIGQGLAIQNNQLVATATGGGGGGVDYEFVSPLFKVNKRVALQMGQGLTLDNERLSVKVGSGISIQNGALTANLPQYQFIDPLSIVNGRVALQIGQGLTLLNNRLSVNTGSGISIQNGALTVNFPNPTTFTSPLKKEDNDVHMVLGNGLTTDNGELVVKLNKGLTFRDTRIEAKLGPGLYFNSDNAISATNTQVFTLWTGPEPSLNASISNNTPTIRCFICLSRVGDLVHVTANFKGEGNFTNLTNTTGNFSLKMDFNQWGQLMSTGNITDAATWGQKVGDTVVPGPSQHFVLCMPNKKIYKSGAPSFFVRDIQLNALAQTADQKTIQCVLQLNNTTTPTASYSVTFRFVKLNTLPAGNTLFVTDNIDFTYVGQN</sequence>
<evidence type="ECO:0000256" key="1">
    <source>
        <dbReference type="ARBA" id="ARBA00004147"/>
    </source>
</evidence>
<dbReference type="EMBL" id="KP238322">
    <property type="protein sequence ID" value="AKC34860.1"/>
    <property type="molecule type" value="Genomic_DNA"/>
</dbReference>
<gene>
    <name evidence="13" type="primary">24</name>
</gene>
<evidence type="ECO:0000256" key="9">
    <source>
        <dbReference type="ARBA" id="ARBA00022921"/>
    </source>
</evidence>
<keyword evidence="10" id="KW-1233">Viral attachment to host adhesion receptor</keyword>
<dbReference type="InterPro" id="IPR008982">
    <property type="entry name" value="Adenovirus_pIV-like_att"/>
</dbReference>
<dbReference type="GO" id="GO:0046718">
    <property type="term" value="P:symbiont entry into host cell"/>
    <property type="evidence" value="ECO:0007669"/>
    <property type="project" value="UniProtKB-KW"/>
</dbReference>
<dbReference type="GO" id="GO:0019028">
    <property type="term" value="C:viral capsid"/>
    <property type="evidence" value="ECO:0007669"/>
    <property type="project" value="UniProtKB-KW"/>
</dbReference>
<dbReference type="SUPFAM" id="SSF51225">
    <property type="entry name" value="Fibre shaft of virus attachment proteins"/>
    <property type="match status" value="5"/>
</dbReference>
<evidence type="ECO:0000256" key="11">
    <source>
        <dbReference type="ARBA" id="ARBA00023296"/>
    </source>
</evidence>
<dbReference type="Gene3D" id="2.60.90.10">
    <property type="entry name" value="Adenovirus pIV-related, attachment domain"/>
    <property type="match status" value="1"/>
</dbReference>